<evidence type="ECO:0000256" key="1">
    <source>
        <dbReference type="SAM" id="MobiDB-lite"/>
    </source>
</evidence>
<dbReference type="EMBL" id="CAMXCT010003152">
    <property type="protein sequence ID" value="CAI4002760.1"/>
    <property type="molecule type" value="Genomic_DNA"/>
</dbReference>
<feature type="transmembrane region" description="Helical" evidence="2">
    <location>
        <begin position="317"/>
        <end position="347"/>
    </location>
</feature>
<sequence length="705" mass="79709">ELQLRLKEVYKQDIGDRSRSRVLSPSTTLRLKPLRKSVKDEIENDVPKVTQAASMQFDVDDEEPVVTKVSSNKAMWSMAKSARKTTTQFEETLLSRSDFRFQIGAELNISDQTLYDLEKNRLTVSSPAPSARTNSVQSRTTRASSTGLASAGCAMHPESRKRIVWDCLAMVALCIEVLTAPLQVYNVDGVFREVADVMHWTTTGYWLLDVPMSFLTAVYIHDILHSRLIDVAKVYIKFWFWFDMLMLAPEILFFVNLFMSDSDDGESDPAASGVLRALRARRLVRLIRFARVMRFRKVMTLLKKFSFYKFFRMFLQGWVSSALISIFTLLMGVMVSVHFLAALWFVAGDVDGGWAREEGLTQTSFAQQYMRSVEWAVSRLPASSLRANVELKTAFERYLAIIATFVALCVSSLFVSVLTNIMADVARRTRKMTQMLDSVRKYCGTCGVSMKHAMKIRKLVEREHFRATIQDHMQFLLSLPEGLVRELFHEARSLTLATTPSSWRSAMNDSVFLRQQKAEGIYILASGAGLYTTQDASSQPAHGSRRRHSLSNLMMSILGNGPSRNSERIDNEDEMDQRSSMGSGKANAVSLVNIYAEECLSEQALWIRGWKHRGLFEVTVESRAVKLSRKELRNVLQDFSEILATAVVYARSFVNAVNRMPVPDVTDMPLNPALLHDEGDPDRHLTRIASATRSDNIAKILPSDD</sequence>
<reference evidence="4 5" key="2">
    <citation type="submission" date="2024-05" db="EMBL/GenBank/DDBJ databases">
        <authorList>
            <person name="Chen Y."/>
            <person name="Shah S."/>
            <person name="Dougan E. K."/>
            <person name="Thang M."/>
            <person name="Chan C."/>
        </authorList>
    </citation>
    <scope>NUCLEOTIDE SEQUENCE [LARGE SCALE GENOMIC DNA]</scope>
</reference>
<dbReference type="GO" id="GO:0003254">
    <property type="term" value="P:regulation of membrane depolarization"/>
    <property type="evidence" value="ECO:0007669"/>
    <property type="project" value="TreeGrafter"/>
</dbReference>
<keyword evidence="2" id="KW-1133">Transmembrane helix</keyword>
<dbReference type="EMBL" id="CAMXCT020003152">
    <property type="protein sequence ID" value="CAL1156135.1"/>
    <property type="molecule type" value="Genomic_DNA"/>
</dbReference>
<dbReference type="GO" id="GO:0005249">
    <property type="term" value="F:voltage-gated potassium channel activity"/>
    <property type="evidence" value="ECO:0007669"/>
    <property type="project" value="TreeGrafter"/>
</dbReference>
<comment type="caution">
    <text evidence="3">The sequence shown here is derived from an EMBL/GenBank/DDBJ whole genome shotgun (WGS) entry which is preliminary data.</text>
</comment>
<dbReference type="OrthoDB" id="413985at2759"/>
<proteinExistence type="predicted"/>
<feature type="transmembrane region" description="Helical" evidence="2">
    <location>
        <begin position="205"/>
        <end position="224"/>
    </location>
</feature>
<keyword evidence="2" id="KW-0812">Transmembrane</keyword>
<organism evidence="3">
    <name type="scientific">Cladocopium goreaui</name>
    <dbReference type="NCBI Taxonomy" id="2562237"/>
    <lineage>
        <taxon>Eukaryota</taxon>
        <taxon>Sar</taxon>
        <taxon>Alveolata</taxon>
        <taxon>Dinophyceae</taxon>
        <taxon>Suessiales</taxon>
        <taxon>Symbiodiniaceae</taxon>
        <taxon>Cladocopium</taxon>
    </lineage>
</organism>
<dbReference type="GO" id="GO:0035725">
    <property type="term" value="P:sodium ion transmembrane transport"/>
    <property type="evidence" value="ECO:0007669"/>
    <property type="project" value="TreeGrafter"/>
</dbReference>
<feature type="non-terminal residue" evidence="3">
    <location>
        <position position="1"/>
    </location>
</feature>
<feature type="region of interest" description="Disordered" evidence="1">
    <location>
        <begin position="559"/>
        <end position="582"/>
    </location>
</feature>
<protein>
    <submittedName>
        <fullName evidence="3">Uncharacterized protein</fullName>
    </submittedName>
</protein>
<dbReference type="SUPFAM" id="SSF81324">
    <property type="entry name" value="Voltage-gated potassium channels"/>
    <property type="match status" value="1"/>
</dbReference>
<gene>
    <name evidence="3" type="ORF">C1SCF055_LOCUS28686</name>
</gene>
<feature type="transmembrane region" description="Helical" evidence="2">
    <location>
        <begin position="163"/>
        <end position="185"/>
    </location>
</feature>
<dbReference type="PANTHER" id="PTHR45689:SF5">
    <property type="entry name" value="I[[H]] CHANNEL, ISOFORM E"/>
    <property type="match status" value="1"/>
</dbReference>
<evidence type="ECO:0000256" key="2">
    <source>
        <dbReference type="SAM" id="Phobius"/>
    </source>
</evidence>
<dbReference type="AlphaFoldDB" id="A0A9P1D4E4"/>
<dbReference type="GO" id="GO:0098855">
    <property type="term" value="C:HCN channel complex"/>
    <property type="evidence" value="ECO:0007669"/>
    <property type="project" value="TreeGrafter"/>
</dbReference>
<reference evidence="3" key="1">
    <citation type="submission" date="2022-10" db="EMBL/GenBank/DDBJ databases">
        <authorList>
            <person name="Chen Y."/>
            <person name="Dougan E. K."/>
            <person name="Chan C."/>
            <person name="Rhodes N."/>
            <person name="Thang M."/>
        </authorList>
    </citation>
    <scope>NUCLEOTIDE SEQUENCE</scope>
</reference>
<keyword evidence="5" id="KW-1185">Reference proteome</keyword>
<name>A0A9P1D4E4_9DINO</name>
<dbReference type="PANTHER" id="PTHR45689">
    <property type="entry name" value="I[[H]] CHANNEL, ISOFORM E"/>
    <property type="match status" value="1"/>
</dbReference>
<dbReference type="Gene3D" id="1.10.287.70">
    <property type="match status" value="1"/>
</dbReference>
<dbReference type="InterPro" id="IPR051413">
    <property type="entry name" value="K/Na_HCN_channel"/>
</dbReference>
<evidence type="ECO:0000313" key="5">
    <source>
        <dbReference type="Proteomes" id="UP001152797"/>
    </source>
</evidence>
<dbReference type="EMBL" id="CAMXCT030003152">
    <property type="protein sequence ID" value="CAL4790072.1"/>
    <property type="molecule type" value="Genomic_DNA"/>
</dbReference>
<feature type="transmembrane region" description="Helical" evidence="2">
    <location>
        <begin position="398"/>
        <end position="423"/>
    </location>
</feature>
<dbReference type="Proteomes" id="UP001152797">
    <property type="component" value="Unassembled WGS sequence"/>
</dbReference>
<evidence type="ECO:0000313" key="4">
    <source>
        <dbReference type="EMBL" id="CAL4790072.1"/>
    </source>
</evidence>
<evidence type="ECO:0000313" key="3">
    <source>
        <dbReference type="EMBL" id="CAI4002760.1"/>
    </source>
</evidence>
<feature type="transmembrane region" description="Helical" evidence="2">
    <location>
        <begin position="236"/>
        <end position="259"/>
    </location>
</feature>
<keyword evidence="2" id="KW-0472">Membrane</keyword>
<accession>A0A9P1D4E4</accession>